<keyword evidence="2" id="KW-1185">Reference proteome</keyword>
<dbReference type="Proteomes" id="UP001168363">
    <property type="component" value="Unassembled WGS sequence"/>
</dbReference>
<reference evidence="1" key="1">
    <citation type="submission" date="2023-06" db="EMBL/GenBank/DDBJ databases">
        <title>Genome sequence of Nocardioides sp. SOB44.</title>
        <authorList>
            <person name="Zhang G."/>
        </authorList>
    </citation>
    <scope>NUCLEOTIDE SEQUENCE</scope>
    <source>
        <strain evidence="1">SOB44</strain>
    </source>
</reference>
<evidence type="ECO:0000313" key="1">
    <source>
        <dbReference type="EMBL" id="MDO3394789.1"/>
    </source>
</evidence>
<accession>A0ABT8TLE6</accession>
<dbReference type="EMBL" id="JAULSC010000002">
    <property type="protein sequence ID" value="MDO3394789.1"/>
    <property type="molecule type" value="Genomic_DNA"/>
</dbReference>
<dbReference type="Gene3D" id="3.10.310.50">
    <property type="match status" value="1"/>
</dbReference>
<organism evidence="1 2">
    <name type="scientific">Nocardioides cremeus</name>
    <dbReference type="NCBI Taxonomy" id="3058044"/>
    <lineage>
        <taxon>Bacteria</taxon>
        <taxon>Bacillati</taxon>
        <taxon>Actinomycetota</taxon>
        <taxon>Actinomycetes</taxon>
        <taxon>Propionibacteriales</taxon>
        <taxon>Nocardioidaceae</taxon>
        <taxon>Nocardioides</taxon>
    </lineage>
</organism>
<proteinExistence type="predicted"/>
<dbReference type="Pfam" id="PF17174">
    <property type="entry name" value="DUF5130"/>
    <property type="match status" value="1"/>
</dbReference>
<sequence length="128" mass="14034">MPAGDPFSSAEHAALDATIRRAEQLCRMEFSIFVGNAEGEPRDFATSLHNTLVAPSRSILVMVDPTRRVLEIVTGAYVRRTLTDREVELAALHMQQDFAAGDLAGGLRRGIEMLAEHARPPRTLHAKA</sequence>
<dbReference type="RefSeq" id="WP_302705798.1">
    <property type="nucleotide sequence ID" value="NZ_JAULSC010000002.1"/>
</dbReference>
<dbReference type="InterPro" id="IPR033437">
    <property type="entry name" value="DUF5130"/>
</dbReference>
<protein>
    <submittedName>
        <fullName evidence="1">DUF5130 family protein</fullName>
    </submittedName>
</protein>
<name>A0ABT8TLE6_9ACTN</name>
<gene>
    <name evidence="1" type="ORF">QWJ41_03590</name>
</gene>
<evidence type="ECO:0000313" key="2">
    <source>
        <dbReference type="Proteomes" id="UP001168363"/>
    </source>
</evidence>
<comment type="caution">
    <text evidence="1">The sequence shown here is derived from an EMBL/GenBank/DDBJ whole genome shotgun (WGS) entry which is preliminary data.</text>
</comment>